<feature type="transmembrane region" description="Helical" evidence="10">
    <location>
        <begin position="211"/>
        <end position="239"/>
    </location>
</feature>
<dbReference type="GO" id="GO:0016020">
    <property type="term" value="C:membrane"/>
    <property type="evidence" value="ECO:0007669"/>
    <property type="project" value="UniProtKB-SubCell"/>
</dbReference>
<dbReference type="Pfam" id="PF02705">
    <property type="entry name" value="K_trans"/>
    <property type="match status" value="2"/>
</dbReference>
<dbReference type="OrthoDB" id="504708at2759"/>
<feature type="transmembrane region" description="Helical" evidence="10">
    <location>
        <begin position="152"/>
        <end position="174"/>
    </location>
</feature>
<sequence>MSGIINDPESKSSINSKDQPPKKIFNEAITSKTKCMNSIIFGDIGTSPLYVFTGIFTNPPTDPQDVYGALSLIVWSLTIVPLIKYVFIVLRADDHGEGGTFALYSLLSRHSGISVRGNENSDDLMIANYDTMSIISSKEPNFIKRSKTVQSILLGVVLLGSSLVMSDGLLTPAISVISAVEVYTGQAARLILDPTLISNTFWLTTPSNPGVYWIIFILAILATIIASQAMISATFSLIYQSMQLDCFPDVKVIHTSNKVRGQIYIPRVNYTLMVLIVLIFAYGVAVSSVMIITTTLLAIVIHLVWHLPVFVSIIFFFVFGVVDASFLVATLQKVQNGGWLTLTIALSLTIIMLIWRWGTIRKIRYELVHRPNLGKIFDQSEKLEKAVSTDLVVNDDNNIINDDTPTFQEPTIQTESVIQLRLSGSDNHLTRSPGIGLFYSGVGSKIPLTFSHFIKHFPIVPQNLVFITIRPIAVPVVGDYDRLVVKKVGNYEGCYHATARFGYSEEVSQGREFILQLVESIQNIDPANKTLTKDIDFDSKTITYVLGEQSFYPKPGSPWWRKALVSLYTVLVINSRKQYDNLNIPFENTVGVGMKVAL</sequence>
<dbReference type="Proteomes" id="UP000789759">
    <property type="component" value="Unassembled WGS sequence"/>
</dbReference>
<proteinExistence type="predicted"/>
<evidence type="ECO:0000256" key="7">
    <source>
        <dbReference type="ARBA" id="ARBA00023065"/>
    </source>
</evidence>
<name>A0A9N9B4P0_9GLOM</name>
<keyword evidence="6 10" id="KW-1133">Transmembrane helix</keyword>
<dbReference type="InterPro" id="IPR053952">
    <property type="entry name" value="K_trans_C"/>
</dbReference>
<comment type="caution">
    <text evidence="13">The sequence shown here is derived from an EMBL/GenBank/DDBJ whole genome shotgun (WGS) entry which is preliminary data.</text>
</comment>
<evidence type="ECO:0000256" key="1">
    <source>
        <dbReference type="ARBA" id="ARBA00004141"/>
    </source>
</evidence>
<reference evidence="13" key="1">
    <citation type="submission" date="2021-06" db="EMBL/GenBank/DDBJ databases">
        <authorList>
            <person name="Kallberg Y."/>
            <person name="Tangrot J."/>
            <person name="Rosling A."/>
        </authorList>
    </citation>
    <scope>NUCLEOTIDE SEQUENCE</scope>
    <source>
        <strain evidence="13">FL966</strain>
    </source>
</reference>
<organism evidence="13 14">
    <name type="scientific">Cetraspora pellucida</name>
    <dbReference type="NCBI Taxonomy" id="1433469"/>
    <lineage>
        <taxon>Eukaryota</taxon>
        <taxon>Fungi</taxon>
        <taxon>Fungi incertae sedis</taxon>
        <taxon>Mucoromycota</taxon>
        <taxon>Glomeromycotina</taxon>
        <taxon>Glomeromycetes</taxon>
        <taxon>Diversisporales</taxon>
        <taxon>Gigasporaceae</taxon>
        <taxon>Cetraspora</taxon>
    </lineage>
</organism>
<feature type="transmembrane region" description="Helical" evidence="10">
    <location>
        <begin position="338"/>
        <end position="358"/>
    </location>
</feature>
<evidence type="ECO:0000256" key="5">
    <source>
        <dbReference type="ARBA" id="ARBA00022958"/>
    </source>
</evidence>
<keyword evidence="4 10" id="KW-0812">Transmembrane</keyword>
<dbReference type="InterPro" id="IPR003855">
    <property type="entry name" value="K+_transporter"/>
</dbReference>
<dbReference type="AlphaFoldDB" id="A0A9N9B4P0"/>
<dbReference type="GO" id="GO:0015079">
    <property type="term" value="F:potassium ion transmembrane transporter activity"/>
    <property type="evidence" value="ECO:0007669"/>
    <property type="project" value="InterPro"/>
</dbReference>
<evidence type="ECO:0000256" key="6">
    <source>
        <dbReference type="ARBA" id="ARBA00022989"/>
    </source>
</evidence>
<protein>
    <submittedName>
        <fullName evidence="13">965_t:CDS:1</fullName>
    </submittedName>
</protein>
<accession>A0A9N9B4P0</accession>
<keyword evidence="8 10" id="KW-0472">Membrane</keyword>
<evidence type="ECO:0000256" key="9">
    <source>
        <dbReference type="SAM" id="MobiDB-lite"/>
    </source>
</evidence>
<evidence type="ECO:0000313" key="14">
    <source>
        <dbReference type="Proteomes" id="UP000789759"/>
    </source>
</evidence>
<keyword evidence="3" id="KW-0633">Potassium transport</keyword>
<evidence type="ECO:0000313" key="13">
    <source>
        <dbReference type="EMBL" id="CAG8555478.1"/>
    </source>
</evidence>
<evidence type="ECO:0000256" key="2">
    <source>
        <dbReference type="ARBA" id="ARBA00022448"/>
    </source>
</evidence>
<dbReference type="PANTHER" id="PTHR30540">
    <property type="entry name" value="OSMOTIC STRESS POTASSIUM TRANSPORTER"/>
    <property type="match status" value="1"/>
</dbReference>
<dbReference type="InterPro" id="IPR053951">
    <property type="entry name" value="K_trans_N"/>
</dbReference>
<evidence type="ECO:0000259" key="11">
    <source>
        <dbReference type="Pfam" id="PF02705"/>
    </source>
</evidence>
<evidence type="ECO:0000256" key="4">
    <source>
        <dbReference type="ARBA" id="ARBA00022692"/>
    </source>
</evidence>
<evidence type="ECO:0000259" key="12">
    <source>
        <dbReference type="Pfam" id="PF22776"/>
    </source>
</evidence>
<dbReference type="EMBL" id="CAJVQA010002703">
    <property type="protein sequence ID" value="CAG8555478.1"/>
    <property type="molecule type" value="Genomic_DNA"/>
</dbReference>
<dbReference type="Pfam" id="PF22776">
    <property type="entry name" value="K_trans_C"/>
    <property type="match status" value="1"/>
</dbReference>
<gene>
    <name evidence="13" type="ORF">CPELLU_LOCUS4956</name>
</gene>
<comment type="subcellular location">
    <subcellularLocation>
        <location evidence="1">Membrane</location>
        <topology evidence="1">Multi-pass membrane protein</topology>
    </subcellularLocation>
</comment>
<feature type="domain" description="K+ potassium transporter integral membrane" evidence="11">
    <location>
        <begin position="38"/>
        <end position="181"/>
    </location>
</feature>
<feature type="transmembrane region" description="Helical" evidence="10">
    <location>
        <begin position="66"/>
        <end position="87"/>
    </location>
</feature>
<keyword evidence="14" id="KW-1185">Reference proteome</keyword>
<feature type="transmembrane region" description="Helical" evidence="10">
    <location>
        <begin position="270"/>
        <end position="303"/>
    </location>
</feature>
<feature type="domain" description="K+ potassium transporter C-terminal" evidence="12">
    <location>
        <begin position="433"/>
        <end position="598"/>
    </location>
</feature>
<evidence type="ECO:0000256" key="8">
    <source>
        <dbReference type="ARBA" id="ARBA00023136"/>
    </source>
</evidence>
<feature type="region of interest" description="Disordered" evidence="9">
    <location>
        <begin position="1"/>
        <end position="21"/>
    </location>
</feature>
<keyword evidence="2" id="KW-0813">Transport</keyword>
<keyword evidence="5" id="KW-0630">Potassium</keyword>
<evidence type="ECO:0000256" key="10">
    <source>
        <dbReference type="SAM" id="Phobius"/>
    </source>
</evidence>
<evidence type="ECO:0000256" key="3">
    <source>
        <dbReference type="ARBA" id="ARBA00022538"/>
    </source>
</evidence>
<dbReference type="PANTHER" id="PTHR30540:SF83">
    <property type="entry name" value="K+ POTASSIUM TRANSPORTER"/>
    <property type="match status" value="1"/>
</dbReference>
<feature type="domain" description="K+ potassium transporter integral membrane" evidence="11">
    <location>
        <begin position="183"/>
        <end position="377"/>
    </location>
</feature>
<keyword evidence="7" id="KW-0406">Ion transport</keyword>
<feature type="transmembrane region" description="Helical" evidence="10">
    <location>
        <begin position="309"/>
        <end position="331"/>
    </location>
</feature>